<dbReference type="InterPro" id="IPR000873">
    <property type="entry name" value="AMP-dep_synth/lig_dom"/>
</dbReference>
<dbReference type="InterPro" id="IPR025110">
    <property type="entry name" value="AMP-bd_C"/>
</dbReference>
<dbReference type="InterPro" id="IPR020845">
    <property type="entry name" value="AMP-binding_CS"/>
</dbReference>
<dbReference type="Pfam" id="PF13193">
    <property type="entry name" value="AMP-binding_C"/>
    <property type="match status" value="1"/>
</dbReference>
<dbReference type="EMBL" id="JAHSTP010000004">
    <property type="protein sequence ID" value="MBZ6152470.1"/>
    <property type="molecule type" value="Genomic_DNA"/>
</dbReference>
<dbReference type="InterPro" id="IPR045851">
    <property type="entry name" value="AMP-bd_C_sf"/>
</dbReference>
<dbReference type="PROSITE" id="PS00455">
    <property type="entry name" value="AMP_BINDING"/>
    <property type="match status" value="1"/>
</dbReference>
<dbReference type="SUPFAM" id="SSF47336">
    <property type="entry name" value="ACP-like"/>
    <property type="match status" value="1"/>
</dbReference>
<dbReference type="Gene3D" id="3.40.50.980">
    <property type="match status" value="2"/>
</dbReference>
<dbReference type="Pfam" id="PF00550">
    <property type="entry name" value="PP-binding"/>
    <property type="match status" value="1"/>
</dbReference>
<dbReference type="SMART" id="SM00823">
    <property type="entry name" value="PKS_PP"/>
    <property type="match status" value="1"/>
</dbReference>
<dbReference type="Gene3D" id="2.30.38.10">
    <property type="entry name" value="Luciferase, Domain 3"/>
    <property type="match status" value="1"/>
</dbReference>
<accession>A0ABS7W5B7</accession>
<evidence type="ECO:0000259" key="4">
    <source>
        <dbReference type="PROSITE" id="PS50075"/>
    </source>
</evidence>
<evidence type="ECO:0000313" key="6">
    <source>
        <dbReference type="Proteomes" id="UP000758701"/>
    </source>
</evidence>
<evidence type="ECO:0000256" key="1">
    <source>
        <dbReference type="ARBA" id="ARBA00022450"/>
    </source>
</evidence>
<dbReference type="PANTHER" id="PTHR45527:SF1">
    <property type="entry name" value="FATTY ACID SYNTHASE"/>
    <property type="match status" value="1"/>
</dbReference>
<keyword evidence="2" id="KW-0597">Phosphoprotein</keyword>
<dbReference type="PANTHER" id="PTHR45527">
    <property type="entry name" value="NONRIBOSOMAL PEPTIDE SYNTHETASE"/>
    <property type="match status" value="1"/>
</dbReference>
<feature type="domain" description="Carrier" evidence="4">
    <location>
        <begin position="511"/>
        <end position="586"/>
    </location>
</feature>
<comment type="caution">
    <text evidence="5">The sequence shown here is derived from an EMBL/GenBank/DDBJ whole genome shotgun (WGS) entry which is preliminary data.</text>
</comment>
<gene>
    <name evidence="5" type="ORF">KVH32_15050</name>
</gene>
<dbReference type="InterPro" id="IPR036736">
    <property type="entry name" value="ACP-like_sf"/>
</dbReference>
<dbReference type="Proteomes" id="UP000758701">
    <property type="component" value="Unassembled WGS sequence"/>
</dbReference>
<evidence type="ECO:0000256" key="2">
    <source>
        <dbReference type="ARBA" id="ARBA00022553"/>
    </source>
</evidence>
<dbReference type="Gene3D" id="1.10.1200.10">
    <property type="entry name" value="ACP-like"/>
    <property type="match status" value="1"/>
</dbReference>
<evidence type="ECO:0000256" key="3">
    <source>
        <dbReference type="SAM" id="MobiDB-lite"/>
    </source>
</evidence>
<keyword evidence="6" id="KW-1185">Reference proteome</keyword>
<dbReference type="InterPro" id="IPR010071">
    <property type="entry name" value="AA_adenyl_dom"/>
</dbReference>
<dbReference type="PROSITE" id="PS50075">
    <property type="entry name" value="CARRIER"/>
    <property type="match status" value="1"/>
</dbReference>
<keyword evidence="1" id="KW-0596">Phosphopantetheine</keyword>
<protein>
    <submittedName>
        <fullName evidence="5">Non-ribosomal peptide synthetase</fullName>
    </submittedName>
</protein>
<feature type="region of interest" description="Disordered" evidence="3">
    <location>
        <begin position="487"/>
        <end position="515"/>
    </location>
</feature>
<sequence>MPGRVVEMINAQVRRHPRAPALVAPDGSLDYAELDRRSAYLAGHLTRQGVRPGDVVLIQASRGVALAVALLGVLRSGGAFCVVDPQYPADRIQHMWRRSHARFALIESGLRAPDVPDGPAVLPLSQYATPGSAHRAPAPHRAEPGSEDPAYLVFTSGSTGGPKAVLMPHRCLDNLIEWTLASTSSEPLRTLLFAPLGFDVFVQEVFTAWCSGGCLYTPSDAERVDLQCVWELCREREIQRVFLPPVALRRLADLTAEFGILPGALREVAVAGEALHITPAIRELFGRLPAARLHNHYGPAETHVAVAHTLTGPPRSWPDLPPIGRPLPGMTAQVVPRAEGGELWLTGVGLAHGYVHDPQQTQERFRSILVEGRTVRAYRTGDLVRERTDGALEYLGRADGQLKIRGYRVEPGDIEAALLRHPAVRECAVVAWTSLGSEERRLVAHVAAVPGGAPDAAELRAHVAGLLPDYMIPHHVVLAPELPLSPNGKIDRRRLPPPGDADDSAGTLPEPEPGDVRSAVADIWSTVLGVADIPPDRHFMDLGGTSLSAALVVTRLHQRFQVQVSVQEFLYDPRVDAIAALITERAAA</sequence>
<evidence type="ECO:0000313" key="5">
    <source>
        <dbReference type="EMBL" id="MBZ6152470.1"/>
    </source>
</evidence>
<organism evidence="5 6">
    <name type="scientific">Streptomyces olivaceus</name>
    <dbReference type="NCBI Taxonomy" id="47716"/>
    <lineage>
        <taxon>Bacteria</taxon>
        <taxon>Bacillati</taxon>
        <taxon>Actinomycetota</taxon>
        <taxon>Actinomycetes</taxon>
        <taxon>Kitasatosporales</taxon>
        <taxon>Streptomycetaceae</taxon>
        <taxon>Streptomyces</taxon>
    </lineage>
</organism>
<dbReference type="SUPFAM" id="SSF56801">
    <property type="entry name" value="Acetyl-CoA synthetase-like"/>
    <property type="match status" value="1"/>
</dbReference>
<reference evidence="5 6" key="1">
    <citation type="submission" date="2021-06" db="EMBL/GenBank/DDBJ databases">
        <title>Ecological speciation of a Streptomyces species isolated from different habitats and geographic origins.</title>
        <authorList>
            <person name="Wang J."/>
        </authorList>
    </citation>
    <scope>NUCLEOTIDE SEQUENCE [LARGE SCALE GENOMIC DNA]</scope>
    <source>
        <strain evidence="5 6">FXJ8.012</strain>
    </source>
</reference>
<name>A0ABS7W5B7_STROV</name>
<dbReference type="Gene3D" id="3.30.300.30">
    <property type="match status" value="1"/>
</dbReference>
<dbReference type="RefSeq" id="WP_224310260.1">
    <property type="nucleotide sequence ID" value="NZ_JAHSST010000023.1"/>
</dbReference>
<dbReference type="Pfam" id="PF00501">
    <property type="entry name" value="AMP-binding"/>
    <property type="match status" value="1"/>
</dbReference>
<dbReference type="InterPro" id="IPR020806">
    <property type="entry name" value="PKS_PP-bd"/>
</dbReference>
<dbReference type="NCBIfam" id="TIGR01733">
    <property type="entry name" value="AA-adenyl-dom"/>
    <property type="match status" value="1"/>
</dbReference>
<dbReference type="InterPro" id="IPR009081">
    <property type="entry name" value="PP-bd_ACP"/>
</dbReference>
<proteinExistence type="predicted"/>